<comment type="caution">
    <text evidence="2">The sequence shown here is derived from an EMBL/GenBank/DDBJ whole genome shotgun (WGS) entry which is preliminary data.</text>
</comment>
<keyword evidence="3" id="KW-1185">Reference proteome</keyword>
<evidence type="ECO:0000313" key="3">
    <source>
        <dbReference type="Proteomes" id="UP000716291"/>
    </source>
</evidence>
<sequence length="98" mass="10315">MGGPRDAWMKARRPVAVAPRLAWMASSGNVMPCVDGVRTARHCPGSATGPAAAARVPRARYADDARLRPAARRLSPPRAGPWRSAPCRQSAGAVRSAS</sequence>
<dbReference type="Proteomes" id="UP000716291">
    <property type="component" value="Unassembled WGS sequence"/>
</dbReference>
<organism evidence="2 3">
    <name type="scientific">Rhizopus oryzae</name>
    <name type="common">Mucormycosis agent</name>
    <name type="synonym">Rhizopus arrhizus var. delemar</name>
    <dbReference type="NCBI Taxonomy" id="64495"/>
    <lineage>
        <taxon>Eukaryota</taxon>
        <taxon>Fungi</taxon>
        <taxon>Fungi incertae sedis</taxon>
        <taxon>Mucoromycota</taxon>
        <taxon>Mucoromycotina</taxon>
        <taxon>Mucoromycetes</taxon>
        <taxon>Mucorales</taxon>
        <taxon>Mucorineae</taxon>
        <taxon>Rhizopodaceae</taxon>
        <taxon>Rhizopus</taxon>
    </lineage>
</organism>
<dbReference type="EMBL" id="JAANQT010008936">
    <property type="protein sequence ID" value="KAG1279186.1"/>
    <property type="molecule type" value="Genomic_DNA"/>
</dbReference>
<feature type="region of interest" description="Disordered" evidence="1">
    <location>
        <begin position="67"/>
        <end position="98"/>
    </location>
</feature>
<protein>
    <submittedName>
        <fullName evidence="2">Uncharacterized protein</fullName>
    </submittedName>
</protein>
<dbReference type="AlphaFoldDB" id="A0A9P6WTM2"/>
<evidence type="ECO:0000256" key="1">
    <source>
        <dbReference type="SAM" id="MobiDB-lite"/>
    </source>
</evidence>
<gene>
    <name evidence="2" type="ORF">G6F64_014594</name>
</gene>
<name>A0A9P6WTM2_RHIOR</name>
<proteinExistence type="predicted"/>
<accession>A0A9P6WTM2</accession>
<reference evidence="2" key="1">
    <citation type="journal article" date="2020" name="Microb. Genom.">
        <title>Genetic diversity of clinical and environmental Mucorales isolates obtained from an investigation of mucormycosis cases among solid organ transplant recipients.</title>
        <authorList>
            <person name="Nguyen M.H."/>
            <person name="Kaul D."/>
            <person name="Muto C."/>
            <person name="Cheng S.J."/>
            <person name="Richter R.A."/>
            <person name="Bruno V.M."/>
            <person name="Liu G."/>
            <person name="Beyhan S."/>
            <person name="Sundermann A.J."/>
            <person name="Mounaud S."/>
            <person name="Pasculle A.W."/>
            <person name="Nierman W.C."/>
            <person name="Driscoll E."/>
            <person name="Cumbie R."/>
            <person name="Clancy C.J."/>
            <person name="Dupont C.L."/>
        </authorList>
    </citation>
    <scope>NUCLEOTIDE SEQUENCE</scope>
    <source>
        <strain evidence="2">GL11</strain>
    </source>
</reference>
<evidence type="ECO:0000313" key="2">
    <source>
        <dbReference type="EMBL" id="KAG1279186.1"/>
    </source>
</evidence>